<gene>
    <name evidence="7" type="primary">CASP14</name>
</gene>
<reference evidence="7" key="3">
    <citation type="submission" date="2025-09" db="UniProtKB">
        <authorList>
            <consortium name="Ensembl"/>
        </authorList>
    </citation>
    <scope>IDENTIFICATION</scope>
    <source>
        <strain evidence="7">broiler</strain>
    </source>
</reference>
<dbReference type="GeneTree" id="ENSGT00940000164699"/>
<evidence type="ECO:0000256" key="2">
    <source>
        <dbReference type="RuleBase" id="RU003971"/>
    </source>
</evidence>
<evidence type="ECO:0000256" key="3">
    <source>
        <dbReference type="SAM" id="MobiDB-lite"/>
    </source>
</evidence>
<evidence type="ECO:0000256" key="1">
    <source>
        <dbReference type="ARBA" id="ARBA00010134"/>
    </source>
</evidence>
<dbReference type="PANTHER" id="PTHR22576">
    <property type="entry name" value="MUCOSA ASSOCIATED LYMPHOID TISSUE LYMPHOMA TRANSLOCATION PROTEIN 1/PARACASPASE"/>
    <property type="match status" value="1"/>
</dbReference>
<dbReference type="PROSITE" id="PS50208">
    <property type="entry name" value="CASPASE_P20"/>
    <property type="match status" value="1"/>
</dbReference>
<dbReference type="InterPro" id="IPR015917">
    <property type="entry name" value="Pept_C14A"/>
</dbReference>
<organism evidence="7 8">
    <name type="scientific">Gallus gallus</name>
    <name type="common">Chicken</name>
    <dbReference type="NCBI Taxonomy" id="9031"/>
    <lineage>
        <taxon>Eukaryota</taxon>
        <taxon>Metazoa</taxon>
        <taxon>Chordata</taxon>
        <taxon>Craniata</taxon>
        <taxon>Vertebrata</taxon>
        <taxon>Euteleostomi</taxon>
        <taxon>Archelosauria</taxon>
        <taxon>Archosauria</taxon>
        <taxon>Dinosauria</taxon>
        <taxon>Saurischia</taxon>
        <taxon>Theropoda</taxon>
        <taxon>Coelurosauria</taxon>
        <taxon>Aves</taxon>
        <taxon>Neognathae</taxon>
        <taxon>Galloanserae</taxon>
        <taxon>Galliformes</taxon>
        <taxon>Phasianidae</taxon>
        <taxon>Phasianinae</taxon>
        <taxon>Gallus</taxon>
    </lineage>
</organism>
<dbReference type="GO" id="GO:0004197">
    <property type="term" value="F:cysteine-type endopeptidase activity"/>
    <property type="evidence" value="ECO:0007669"/>
    <property type="project" value="InterPro"/>
</dbReference>
<comment type="similarity">
    <text evidence="1 2">Belongs to the peptidase C14A family.</text>
</comment>
<feature type="chain" id="PRO_5036469230" evidence="4">
    <location>
        <begin position="20"/>
        <end position="364"/>
    </location>
</feature>
<dbReference type="Proteomes" id="UP000000539">
    <property type="component" value="Chromosome 22"/>
</dbReference>
<sequence>MQFGAILVAVLQWHGRLLGWKRCVCAVSGCPVPGSERCSTGCAPWTSARVKVLLGAHEGVVFPPARNRSGSSRDVGEAERRSRGGRGREGFPSCSHTLRLAGISCSLLPPSPAASSDGDVGLRPRRGARREAEKLSRVLAQLSYRVKLLHNRTAKEMEDLYQQECSREHGDYFVSVISSHGEEGAVLGCDCRPLRLTRIFHIVSAQNCPALAERPKVFFIQACRGAALDQGVFVETDSGQPEPASFSEYLHIPPNTAVMFACSPGYGAFLNPAGSMFLQALLAMLAGEERCLALSRMATRLNAAVALGCQARGTYEGCKQMPCFVTNLPRDIFPFSAQSEPLPSTDTQGGMEEEEEERQKPTAS</sequence>
<dbReference type="Gene3D" id="3.40.50.1460">
    <property type="match status" value="1"/>
</dbReference>
<feature type="compositionally biased region" description="Polar residues" evidence="3">
    <location>
        <begin position="336"/>
        <end position="348"/>
    </location>
</feature>
<dbReference type="InterPro" id="IPR011600">
    <property type="entry name" value="Pept_C14_caspase"/>
</dbReference>
<dbReference type="FunCoup" id="A0A8V0ZBN0">
    <property type="interactions" value="18"/>
</dbReference>
<feature type="region of interest" description="Disordered" evidence="3">
    <location>
        <begin position="335"/>
        <end position="364"/>
    </location>
</feature>
<evidence type="ECO:0000259" key="5">
    <source>
        <dbReference type="PROSITE" id="PS50207"/>
    </source>
</evidence>
<dbReference type="OrthoDB" id="6116485at2759"/>
<dbReference type="InterPro" id="IPR052039">
    <property type="entry name" value="Caspase-related_regulators"/>
</dbReference>
<evidence type="ECO:0000313" key="8">
    <source>
        <dbReference type="Proteomes" id="UP000000539"/>
    </source>
</evidence>
<dbReference type="PRINTS" id="PR00376">
    <property type="entry name" value="IL1BCENZYME"/>
</dbReference>
<feature type="domain" description="Caspase family p10" evidence="5">
    <location>
        <begin position="274"/>
        <end position="336"/>
    </location>
</feature>
<evidence type="ECO:0000256" key="4">
    <source>
        <dbReference type="SAM" id="SignalP"/>
    </source>
</evidence>
<feature type="domain" description="Caspase family p20" evidence="6">
    <location>
        <begin position="119"/>
        <end position="227"/>
    </location>
</feature>
<reference evidence="7" key="2">
    <citation type="submission" date="2025-08" db="UniProtKB">
        <authorList>
            <consortium name="Ensembl"/>
        </authorList>
    </citation>
    <scope>IDENTIFICATION</scope>
    <source>
        <strain evidence="7">broiler</strain>
    </source>
</reference>
<dbReference type="GO" id="GO:0043066">
    <property type="term" value="P:negative regulation of apoptotic process"/>
    <property type="evidence" value="ECO:0000318"/>
    <property type="project" value="GO_Central"/>
</dbReference>
<dbReference type="InterPro" id="IPR001309">
    <property type="entry name" value="Pept_C14_p20"/>
</dbReference>
<dbReference type="InterPro" id="IPR029030">
    <property type="entry name" value="Caspase-like_dom_sf"/>
</dbReference>
<dbReference type="FunFam" id="3.40.50.1460:FF:000024">
    <property type="entry name" value="Caspase 21"/>
    <property type="match status" value="1"/>
</dbReference>
<accession>A0A8V0ZBN0</accession>
<dbReference type="GO" id="GO:0006508">
    <property type="term" value="P:proteolysis"/>
    <property type="evidence" value="ECO:0007669"/>
    <property type="project" value="InterPro"/>
</dbReference>
<reference evidence="7" key="1">
    <citation type="submission" date="2020-11" db="EMBL/GenBank/DDBJ databases">
        <title>Gallus gallus (Chicken) genome, bGalGal1, GRCg7b, maternal haplotype autosomes + Z &amp; W.</title>
        <authorList>
            <person name="Warren W."/>
            <person name="Formenti G."/>
            <person name="Fedrigo O."/>
            <person name="Haase B."/>
            <person name="Mountcastle J."/>
            <person name="Balacco J."/>
            <person name="Tracey A."/>
            <person name="Schneider V."/>
            <person name="Okimoto R."/>
            <person name="Cheng H."/>
            <person name="Hawken R."/>
            <person name="Howe K."/>
            <person name="Jarvis E.D."/>
        </authorList>
    </citation>
    <scope>NUCLEOTIDE SEQUENCE [LARGE SCALE GENOMIC DNA]</scope>
    <source>
        <strain evidence="7">Broiler</strain>
    </source>
</reference>
<dbReference type="PROSITE" id="PS50207">
    <property type="entry name" value="CASPASE_P10"/>
    <property type="match status" value="1"/>
</dbReference>
<keyword evidence="8" id="KW-1185">Reference proteome</keyword>
<protein>
    <submittedName>
        <fullName evidence="7">Caspase 14, apoptosis-related cysteine peptidase</fullName>
    </submittedName>
</protein>
<dbReference type="SMART" id="SM00115">
    <property type="entry name" value="CASc"/>
    <property type="match status" value="1"/>
</dbReference>
<feature type="signal peptide" evidence="4">
    <location>
        <begin position="1"/>
        <end position="19"/>
    </location>
</feature>
<proteinExistence type="inferred from homology"/>
<evidence type="ECO:0000259" key="6">
    <source>
        <dbReference type="PROSITE" id="PS50208"/>
    </source>
</evidence>
<dbReference type="SUPFAM" id="SSF52129">
    <property type="entry name" value="Caspase-like"/>
    <property type="match status" value="1"/>
</dbReference>
<dbReference type="InterPro" id="IPR002138">
    <property type="entry name" value="Pept_C14_p10"/>
</dbReference>
<dbReference type="AlphaFoldDB" id="A0A8V0ZBN0"/>
<evidence type="ECO:0000313" key="7">
    <source>
        <dbReference type="Ensembl" id="ENSGALP00010028619.1"/>
    </source>
</evidence>
<dbReference type="Ensembl" id="ENSGALT00010048528.1">
    <property type="protein sequence ID" value="ENSGALP00010028619.1"/>
    <property type="gene ID" value="ENSGALG00010020089.1"/>
</dbReference>
<dbReference type="Pfam" id="PF00656">
    <property type="entry name" value="Peptidase_C14"/>
    <property type="match status" value="1"/>
</dbReference>
<feature type="region of interest" description="Disordered" evidence="3">
    <location>
        <begin position="64"/>
        <end position="91"/>
    </location>
</feature>
<feature type="compositionally biased region" description="Basic and acidic residues" evidence="3">
    <location>
        <begin position="74"/>
        <end position="89"/>
    </location>
</feature>
<dbReference type="PANTHER" id="PTHR22576:SF41">
    <property type="entry name" value="CASPASE 14, APOPTOSIS-RELATED CYSTEINE PEPTIDASE"/>
    <property type="match status" value="1"/>
</dbReference>
<name>A0A8V0ZBN0_CHICK</name>
<keyword evidence="4" id="KW-0732">Signal</keyword>
<dbReference type="GO" id="GO:0043027">
    <property type="term" value="F:cysteine-type endopeptidase inhibitor activity involved in apoptotic process"/>
    <property type="evidence" value="ECO:0000318"/>
    <property type="project" value="GO_Central"/>
</dbReference>
<dbReference type="GO" id="GO:0089720">
    <property type="term" value="F:caspase binding"/>
    <property type="evidence" value="ECO:0000318"/>
    <property type="project" value="GO_Central"/>
</dbReference>